<dbReference type="Proteomes" id="UP000324832">
    <property type="component" value="Unassembled WGS sequence"/>
</dbReference>
<accession>A0A5E4PSW4</accession>
<gene>
    <name evidence="3" type="ORF">LSINAPIS_LOCUS1456</name>
</gene>
<sequence length="95" mass="10709">MPAVRRLAILISCLCLFAVTDSRRKLKRDQHESLKTVEVVDFDDDFDEQMGFRDGRRTRPRGPPQGEPVVTYDTEGPSLPCGPSGFKHCISKCLD</sequence>
<feature type="signal peptide" evidence="2">
    <location>
        <begin position="1"/>
        <end position="22"/>
    </location>
</feature>
<evidence type="ECO:0008006" key="5">
    <source>
        <dbReference type="Google" id="ProtNLM"/>
    </source>
</evidence>
<evidence type="ECO:0000256" key="2">
    <source>
        <dbReference type="SAM" id="SignalP"/>
    </source>
</evidence>
<protein>
    <recommendedName>
        <fullName evidence="5">WAP domain-containing protein</fullName>
    </recommendedName>
</protein>
<feature type="non-terminal residue" evidence="3">
    <location>
        <position position="95"/>
    </location>
</feature>
<evidence type="ECO:0000313" key="4">
    <source>
        <dbReference type="Proteomes" id="UP000324832"/>
    </source>
</evidence>
<reference evidence="3 4" key="1">
    <citation type="submission" date="2017-07" db="EMBL/GenBank/DDBJ databases">
        <authorList>
            <person name="Talla V."/>
            <person name="Backstrom N."/>
        </authorList>
    </citation>
    <scope>NUCLEOTIDE SEQUENCE [LARGE SCALE GENOMIC DNA]</scope>
</reference>
<organism evidence="3 4">
    <name type="scientific">Leptidea sinapis</name>
    <dbReference type="NCBI Taxonomy" id="189913"/>
    <lineage>
        <taxon>Eukaryota</taxon>
        <taxon>Metazoa</taxon>
        <taxon>Ecdysozoa</taxon>
        <taxon>Arthropoda</taxon>
        <taxon>Hexapoda</taxon>
        <taxon>Insecta</taxon>
        <taxon>Pterygota</taxon>
        <taxon>Neoptera</taxon>
        <taxon>Endopterygota</taxon>
        <taxon>Lepidoptera</taxon>
        <taxon>Glossata</taxon>
        <taxon>Ditrysia</taxon>
        <taxon>Papilionoidea</taxon>
        <taxon>Pieridae</taxon>
        <taxon>Dismorphiinae</taxon>
        <taxon>Leptidea</taxon>
    </lineage>
</organism>
<feature type="region of interest" description="Disordered" evidence="1">
    <location>
        <begin position="50"/>
        <end position="76"/>
    </location>
</feature>
<dbReference type="EMBL" id="FZQP02000226">
    <property type="protein sequence ID" value="VVC87969.1"/>
    <property type="molecule type" value="Genomic_DNA"/>
</dbReference>
<name>A0A5E4PSW4_9NEOP</name>
<evidence type="ECO:0000313" key="3">
    <source>
        <dbReference type="EMBL" id="VVC87969.1"/>
    </source>
</evidence>
<keyword evidence="2" id="KW-0732">Signal</keyword>
<evidence type="ECO:0000256" key="1">
    <source>
        <dbReference type="SAM" id="MobiDB-lite"/>
    </source>
</evidence>
<keyword evidence="4" id="KW-1185">Reference proteome</keyword>
<dbReference type="AlphaFoldDB" id="A0A5E4PSW4"/>
<proteinExistence type="predicted"/>
<feature type="chain" id="PRO_5022925566" description="WAP domain-containing protein" evidence="2">
    <location>
        <begin position="23"/>
        <end position="95"/>
    </location>
</feature>